<keyword evidence="2" id="KW-0732">Signal</keyword>
<dbReference type="Pfam" id="PF03968">
    <property type="entry name" value="LptD_N"/>
    <property type="match status" value="1"/>
</dbReference>
<reference evidence="4 5" key="1">
    <citation type="journal article" date="2019" name="Nat. Microbiol.">
        <title>Mediterranean grassland soil C-N compound turnover is dependent on rainfall and depth, and is mediated by genomically divergent microorganisms.</title>
        <authorList>
            <person name="Diamond S."/>
            <person name="Andeer P.F."/>
            <person name="Li Z."/>
            <person name="Crits-Christoph A."/>
            <person name="Burstein D."/>
            <person name="Anantharaman K."/>
            <person name="Lane K.R."/>
            <person name="Thomas B.C."/>
            <person name="Pan C."/>
            <person name="Northen T.R."/>
            <person name="Banfield J.F."/>
        </authorList>
    </citation>
    <scope>NUCLEOTIDE SEQUENCE [LARGE SCALE GENOMIC DNA]</scope>
    <source>
        <strain evidence="4">NP_7</strain>
    </source>
</reference>
<dbReference type="PANTHER" id="PTHR30189:SF1">
    <property type="entry name" value="LPS-ASSEMBLY PROTEIN LPTD"/>
    <property type="match status" value="1"/>
</dbReference>
<evidence type="ECO:0000259" key="3">
    <source>
        <dbReference type="Pfam" id="PF03968"/>
    </source>
</evidence>
<dbReference type="AlphaFoldDB" id="A0A537JMQ9"/>
<evidence type="ECO:0000313" key="4">
    <source>
        <dbReference type="EMBL" id="TMI84809.1"/>
    </source>
</evidence>
<accession>A0A537JMQ9</accession>
<organism evidence="4 5">
    <name type="scientific">Candidatus Segetimicrobium genomatis</name>
    <dbReference type="NCBI Taxonomy" id="2569760"/>
    <lineage>
        <taxon>Bacteria</taxon>
        <taxon>Bacillati</taxon>
        <taxon>Candidatus Sysuimicrobiota</taxon>
        <taxon>Candidatus Sysuimicrobiia</taxon>
        <taxon>Candidatus Sysuimicrobiales</taxon>
        <taxon>Candidatus Segetimicrobiaceae</taxon>
        <taxon>Candidatus Segetimicrobium</taxon>
    </lineage>
</organism>
<evidence type="ECO:0000256" key="2">
    <source>
        <dbReference type="SAM" id="SignalP"/>
    </source>
</evidence>
<dbReference type="GO" id="GO:1990351">
    <property type="term" value="C:transporter complex"/>
    <property type="evidence" value="ECO:0007669"/>
    <property type="project" value="TreeGrafter"/>
</dbReference>
<dbReference type="InterPro" id="IPR050218">
    <property type="entry name" value="LptD"/>
</dbReference>
<keyword evidence="1" id="KW-0472">Membrane</keyword>
<gene>
    <name evidence="4" type="ORF">E6H04_00570</name>
</gene>
<evidence type="ECO:0000256" key="1">
    <source>
        <dbReference type="ARBA" id="ARBA00023237"/>
    </source>
</evidence>
<protein>
    <recommendedName>
        <fullName evidence="3">Organic solvent tolerance-like N-terminal domain-containing protein</fullName>
    </recommendedName>
</protein>
<dbReference type="GO" id="GO:0009279">
    <property type="term" value="C:cell outer membrane"/>
    <property type="evidence" value="ECO:0007669"/>
    <property type="project" value="TreeGrafter"/>
</dbReference>
<dbReference type="PANTHER" id="PTHR30189">
    <property type="entry name" value="LPS-ASSEMBLY PROTEIN"/>
    <property type="match status" value="1"/>
</dbReference>
<name>A0A537JMQ9_9BACT</name>
<feature type="chain" id="PRO_5021959875" description="Organic solvent tolerance-like N-terminal domain-containing protein" evidence="2">
    <location>
        <begin position="23"/>
        <end position="285"/>
    </location>
</feature>
<comment type="caution">
    <text evidence="4">The sequence shown here is derived from an EMBL/GenBank/DDBJ whole genome shotgun (WGS) entry which is preliminary data.</text>
</comment>
<proteinExistence type="predicted"/>
<feature type="domain" description="Organic solvent tolerance-like N-terminal" evidence="3">
    <location>
        <begin position="41"/>
        <end position="141"/>
    </location>
</feature>
<dbReference type="Gene3D" id="2.60.450.10">
    <property type="entry name" value="Lipopolysaccharide (LPS) transport protein A like domain"/>
    <property type="match status" value="1"/>
</dbReference>
<evidence type="ECO:0000313" key="5">
    <source>
        <dbReference type="Proteomes" id="UP000320048"/>
    </source>
</evidence>
<sequence length="285" mass="29629">MRANPAALVAVAGLFMALAVPASTEAGPLPSGPATTPGTLSADDIAVDSRGATLVAKGHVAAAYGTLRVMSDVLRVNRAAGTATFSGRVALTDPKGRASAQEVTLTVARGERVTMAVLSGRASVETPSYALLADRIVADRVRDHLDAEGNVTLFSQPDLIVTGARLAYDAGKEHGVIYGNAATRATVQNRDGRIRGRWIEVFRQAGQAIVHGPIEAEVFDARLTGADATIDLGRGSAVIAGQVKVVRRQGTLTADRVTVFYRAGRFVAEGATHMTLGGLDEAFSP</sequence>
<dbReference type="Proteomes" id="UP000320048">
    <property type="component" value="Unassembled WGS sequence"/>
</dbReference>
<keyword evidence="1" id="KW-0998">Cell outer membrane</keyword>
<dbReference type="EMBL" id="VBAO01000015">
    <property type="protein sequence ID" value="TMI84809.1"/>
    <property type="molecule type" value="Genomic_DNA"/>
</dbReference>
<feature type="signal peptide" evidence="2">
    <location>
        <begin position="1"/>
        <end position="22"/>
    </location>
</feature>
<dbReference type="InterPro" id="IPR005653">
    <property type="entry name" value="OstA-like_N"/>
</dbReference>